<evidence type="ECO:0000256" key="1">
    <source>
        <dbReference type="SAM" id="SignalP"/>
    </source>
</evidence>
<accession>A0A0E9S836</accession>
<protein>
    <submittedName>
        <fullName evidence="2">Uncharacterized protein</fullName>
    </submittedName>
</protein>
<keyword evidence="1" id="KW-0732">Signal</keyword>
<dbReference type="EMBL" id="GBXM01071757">
    <property type="protein sequence ID" value="JAH36820.1"/>
    <property type="molecule type" value="Transcribed_RNA"/>
</dbReference>
<dbReference type="AlphaFoldDB" id="A0A0E9S836"/>
<name>A0A0E9S836_ANGAN</name>
<proteinExistence type="predicted"/>
<evidence type="ECO:0000313" key="2">
    <source>
        <dbReference type="EMBL" id="JAH36820.1"/>
    </source>
</evidence>
<sequence>MNLFIFLSLYLFTHGKLLIFRKFLFLVRFFSMLSCWNSENENIIR</sequence>
<reference evidence="2" key="1">
    <citation type="submission" date="2014-11" db="EMBL/GenBank/DDBJ databases">
        <authorList>
            <person name="Amaro Gonzalez C."/>
        </authorList>
    </citation>
    <scope>NUCLEOTIDE SEQUENCE</scope>
</reference>
<feature type="signal peptide" evidence="1">
    <location>
        <begin position="1"/>
        <end position="15"/>
    </location>
</feature>
<reference evidence="2" key="2">
    <citation type="journal article" date="2015" name="Fish Shellfish Immunol.">
        <title>Early steps in the European eel (Anguilla anguilla)-Vibrio vulnificus interaction in the gills: Role of the RtxA13 toxin.</title>
        <authorList>
            <person name="Callol A."/>
            <person name="Pajuelo D."/>
            <person name="Ebbesson L."/>
            <person name="Teles M."/>
            <person name="MacKenzie S."/>
            <person name="Amaro C."/>
        </authorList>
    </citation>
    <scope>NUCLEOTIDE SEQUENCE</scope>
</reference>
<feature type="chain" id="PRO_5012068154" evidence="1">
    <location>
        <begin position="16"/>
        <end position="45"/>
    </location>
</feature>
<organism evidence="2">
    <name type="scientific">Anguilla anguilla</name>
    <name type="common">European freshwater eel</name>
    <name type="synonym">Muraena anguilla</name>
    <dbReference type="NCBI Taxonomy" id="7936"/>
    <lineage>
        <taxon>Eukaryota</taxon>
        <taxon>Metazoa</taxon>
        <taxon>Chordata</taxon>
        <taxon>Craniata</taxon>
        <taxon>Vertebrata</taxon>
        <taxon>Euteleostomi</taxon>
        <taxon>Actinopterygii</taxon>
        <taxon>Neopterygii</taxon>
        <taxon>Teleostei</taxon>
        <taxon>Anguilliformes</taxon>
        <taxon>Anguillidae</taxon>
        <taxon>Anguilla</taxon>
    </lineage>
</organism>